<evidence type="ECO:0000313" key="3">
    <source>
        <dbReference type="Proteomes" id="UP000245207"/>
    </source>
</evidence>
<dbReference type="AlphaFoldDB" id="A0A2U1N8W8"/>
<dbReference type="OrthoDB" id="1916325at2759"/>
<keyword evidence="1" id="KW-0472">Membrane</keyword>
<feature type="transmembrane region" description="Helical" evidence="1">
    <location>
        <begin position="108"/>
        <end position="130"/>
    </location>
</feature>
<dbReference type="EMBL" id="PKPP01003332">
    <property type="protein sequence ID" value="PWA69944.1"/>
    <property type="molecule type" value="Genomic_DNA"/>
</dbReference>
<sequence length="260" mass="29361">MKPRYLYVALNLCDSAVIICEQLKWLNFHQLQEDANRSANTANAFYTEISSKGVKRSLERSKGVLSAHSPRSGAYNGVVPANWWSCKTDEGCGRVVKRVRNGFFGKSLAIITVINELVSVSMLVGLMILLRSATRITHKAQGLTCLAAKWKIFSMQVIESWVCRTGWVVDLWYLDALTFSKGLDVIEYLNREQARLQPFDMPVFFIRSDIGNNGYRRHSSFGYGLQFSNSSSICWCSLGSISFLVLRFVWLVGHRKGVLV</sequence>
<protein>
    <submittedName>
        <fullName evidence="2">Uncharacterized protein</fullName>
    </submittedName>
</protein>
<keyword evidence="3" id="KW-1185">Reference proteome</keyword>
<organism evidence="2 3">
    <name type="scientific">Artemisia annua</name>
    <name type="common">Sweet wormwood</name>
    <dbReference type="NCBI Taxonomy" id="35608"/>
    <lineage>
        <taxon>Eukaryota</taxon>
        <taxon>Viridiplantae</taxon>
        <taxon>Streptophyta</taxon>
        <taxon>Embryophyta</taxon>
        <taxon>Tracheophyta</taxon>
        <taxon>Spermatophyta</taxon>
        <taxon>Magnoliopsida</taxon>
        <taxon>eudicotyledons</taxon>
        <taxon>Gunneridae</taxon>
        <taxon>Pentapetalae</taxon>
        <taxon>asterids</taxon>
        <taxon>campanulids</taxon>
        <taxon>Asterales</taxon>
        <taxon>Asteraceae</taxon>
        <taxon>Asteroideae</taxon>
        <taxon>Anthemideae</taxon>
        <taxon>Artemisiinae</taxon>
        <taxon>Artemisia</taxon>
    </lineage>
</organism>
<name>A0A2U1N8W8_ARTAN</name>
<comment type="caution">
    <text evidence="2">The sequence shown here is derived from an EMBL/GenBank/DDBJ whole genome shotgun (WGS) entry which is preliminary data.</text>
</comment>
<accession>A0A2U1N8W8</accession>
<evidence type="ECO:0000256" key="1">
    <source>
        <dbReference type="SAM" id="Phobius"/>
    </source>
</evidence>
<keyword evidence="1" id="KW-1133">Transmembrane helix</keyword>
<reference evidence="2 3" key="1">
    <citation type="journal article" date="2018" name="Mol. Plant">
        <title>The genome of Artemisia annua provides insight into the evolution of Asteraceae family and artemisinin biosynthesis.</title>
        <authorList>
            <person name="Shen Q."/>
            <person name="Zhang L."/>
            <person name="Liao Z."/>
            <person name="Wang S."/>
            <person name="Yan T."/>
            <person name="Shi P."/>
            <person name="Liu M."/>
            <person name="Fu X."/>
            <person name="Pan Q."/>
            <person name="Wang Y."/>
            <person name="Lv Z."/>
            <person name="Lu X."/>
            <person name="Zhang F."/>
            <person name="Jiang W."/>
            <person name="Ma Y."/>
            <person name="Chen M."/>
            <person name="Hao X."/>
            <person name="Li L."/>
            <person name="Tang Y."/>
            <person name="Lv G."/>
            <person name="Zhou Y."/>
            <person name="Sun X."/>
            <person name="Brodelius P.E."/>
            <person name="Rose J.K.C."/>
            <person name="Tang K."/>
        </authorList>
    </citation>
    <scope>NUCLEOTIDE SEQUENCE [LARGE SCALE GENOMIC DNA]</scope>
    <source>
        <strain evidence="3">cv. Huhao1</strain>
        <tissue evidence="2">Leaf</tissue>
    </source>
</reference>
<evidence type="ECO:0000313" key="2">
    <source>
        <dbReference type="EMBL" id="PWA69944.1"/>
    </source>
</evidence>
<dbReference type="Pfam" id="PF12056">
    <property type="entry name" value="DUF3537"/>
    <property type="match status" value="1"/>
</dbReference>
<keyword evidence="1" id="KW-0812">Transmembrane</keyword>
<dbReference type="Proteomes" id="UP000245207">
    <property type="component" value="Unassembled WGS sequence"/>
</dbReference>
<gene>
    <name evidence="2" type="ORF">CTI12_AA293140</name>
</gene>
<proteinExistence type="predicted"/>
<dbReference type="InterPro" id="IPR021924">
    <property type="entry name" value="DUF3537"/>
</dbReference>